<proteinExistence type="predicted"/>
<dbReference type="AlphaFoldDB" id="A0A2N0ZLR6"/>
<dbReference type="InterPro" id="IPR036514">
    <property type="entry name" value="SGNH_hydro_sf"/>
</dbReference>
<dbReference type="EMBL" id="PISD01000008">
    <property type="protein sequence ID" value="PKG30438.1"/>
    <property type="molecule type" value="Genomic_DNA"/>
</dbReference>
<sequence>MSALLLLGFLFLVFQFSKAEGADQSKTVYEKITNGENINYLIIGDSIGRGSGASTKQETWFRKWEQQLKNEYGVTAKRHLIVQSGATAFEGLNKLVHTEYLGPMDMTFIVFGENDRKYMDEAQFAYFYEALIRKTKSVYPDSEIITLTESPLDNKAFSEAIASISAHYHAKNIDLRPAFAESKLSTYELTTDLIHPNDKGYTIYADTIFQATKDLAAANEDIANMAIPLLEKTDIDLQQTSAYTKASHLFTNEYWSSDIPGDSIEFTYTGTFLGVKVKSNEYGGMVDVFIDGKPIRTLSTWWPLEKERHLYVTSGLENKVHHVQFVVSDRKSIYNVTNKAQVQLSAIITEKQ</sequence>
<dbReference type="SUPFAM" id="SSF52266">
    <property type="entry name" value="SGNH hydrolase"/>
    <property type="match status" value="1"/>
</dbReference>
<keyword evidence="5" id="KW-1185">Reference proteome</keyword>
<dbReference type="Pfam" id="PF17996">
    <property type="entry name" value="CE2_N"/>
    <property type="match status" value="1"/>
</dbReference>
<dbReference type="GO" id="GO:0016787">
    <property type="term" value="F:hydrolase activity"/>
    <property type="evidence" value="ECO:0007669"/>
    <property type="project" value="UniProtKB-KW"/>
</dbReference>
<keyword evidence="4" id="KW-0378">Hydrolase</keyword>
<feature type="domain" description="Carbohydrate esterase 2 N-terminal" evidence="3">
    <location>
        <begin position="256"/>
        <end position="326"/>
    </location>
</feature>
<dbReference type="Gene3D" id="2.60.120.260">
    <property type="entry name" value="Galactose-binding domain-like"/>
    <property type="match status" value="1"/>
</dbReference>
<evidence type="ECO:0000259" key="2">
    <source>
        <dbReference type="Pfam" id="PF13472"/>
    </source>
</evidence>
<dbReference type="InterPro" id="IPR013830">
    <property type="entry name" value="SGNH_hydro"/>
</dbReference>
<protein>
    <submittedName>
        <fullName evidence="4">SGNH/GDSL hydrolase family protein</fullName>
    </submittedName>
</protein>
<dbReference type="CDD" id="cd00229">
    <property type="entry name" value="SGNH_hydrolase"/>
    <property type="match status" value="1"/>
</dbReference>
<reference evidence="4 5" key="1">
    <citation type="journal article" date="2010" name="Int. J. Syst. Evol. Microbiol.">
        <title>Bacillus horneckiae sp. nov., isolated from a spacecraft-assembly clean room.</title>
        <authorList>
            <person name="Vaishampayan P."/>
            <person name="Probst A."/>
            <person name="Krishnamurthi S."/>
            <person name="Ghosh S."/>
            <person name="Osman S."/>
            <person name="McDowall A."/>
            <person name="Ruckmani A."/>
            <person name="Mayilraj S."/>
            <person name="Venkateswaran K."/>
        </authorList>
    </citation>
    <scope>NUCLEOTIDE SEQUENCE [LARGE SCALE GENOMIC DNA]</scope>
    <source>
        <strain evidence="5">1PO1SC</strain>
    </source>
</reference>
<dbReference type="Gene3D" id="3.40.50.1110">
    <property type="entry name" value="SGNH hydrolase"/>
    <property type="match status" value="1"/>
</dbReference>
<evidence type="ECO:0000313" key="5">
    <source>
        <dbReference type="Proteomes" id="UP000233343"/>
    </source>
</evidence>
<evidence type="ECO:0000256" key="1">
    <source>
        <dbReference type="SAM" id="SignalP"/>
    </source>
</evidence>
<accession>A0A2N0ZLR6</accession>
<feature type="signal peptide" evidence="1">
    <location>
        <begin position="1"/>
        <end position="19"/>
    </location>
</feature>
<dbReference type="InterPro" id="IPR040794">
    <property type="entry name" value="CE2_N"/>
</dbReference>
<name>A0A2N0ZLR6_9BACI</name>
<feature type="chain" id="PRO_5039383853" evidence="1">
    <location>
        <begin position="20"/>
        <end position="352"/>
    </location>
</feature>
<dbReference type="Proteomes" id="UP000233343">
    <property type="component" value="Unassembled WGS sequence"/>
</dbReference>
<evidence type="ECO:0000313" key="4">
    <source>
        <dbReference type="EMBL" id="PKG30438.1"/>
    </source>
</evidence>
<organism evidence="4 5">
    <name type="scientific">Cytobacillus horneckiae</name>
    <dbReference type="NCBI Taxonomy" id="549687"/>
    <lineage>
        <taxon>Bacteria</taxon>
        <taxon>Bacillati</taxon>
        <taxon>Bacillota</taxon>
        <taxon>Bacilli</taxon>
        <taxon>Bacillales</taxon>
        <taxon>Bacillaceae</taxon>
        <taxon>Cytobacillus</taxon>
    </lineage>
</organism>
<dbReference type="Pfam" id="PF13472">
    <property type="entry name" value="Lipase_GDSL_2"/>
    <property type="match status" value="1"/>
</dbReference>
<keyword evidence="1" id="KW-0732">Signal</keyword>
<gene>
    <name evidence="4" type="ORF">CWS20_03655</name>
</gene>
<feature type="domain" description="SGNH hydrolase-type esterase" evidence="2">
    <location>
        <begin position="43"/>
        <end position="202"/>
    </location>
</feature>
<comment type="caution">
    <text evidence="4">The sequence shown here is derived from an EMBL/GenBank/DDBJ whole genome shotgun (WGS) entry which is preliminary data.</text>
</comment>
<evidence type="ECO:0000259" key="3">
    <source>
        <dbReference type="Pfam" id="PF17996"/>
    </source>
</evidence>